<reference evidence="2" key="1">
    <citation type="submission" date="2021-05" db="EMBL/GenBank/DDBJ databases">
        <title>The genome of the haptophyte Pavlova lutheri (Diacronema luteri, Pavlovales) - a model for lipid biosynthesis in eukaryotic algae.</title>
        <authorList>
            <person name="Hulatt C.J."/>
            <person name="Posewitz M.C."/>
        </authorList>
    </citation>
    <scope>NUCLEOTIDE SEQUENCE</scope>
    <source>
        <strain evidence="2">NIVA-4/92</strain>
    </source>
</reference>
<organism evidence="2 3">
    <name type="scientific">Diacronema lutheri</name>
    <name type="common">Unicellular marine alga</name>
    <name type="synonym">Monochrysis lutheri</name>
    <dbReference type="NCBI Taxonomy" id="2081491"/>
    <lineage>
        <taxon>Eukaryota</taxon>
        <taxon>Haptista</taxon>
        <taxon>Haptophyta</taxon>
        <taxon>Pavlovophyceae</taxon>
        <taxon>Pavlovales</taxon>
        <taxon>Pavlovaceae</taxon>
        <taxon>Diacronema</taxon>
    </lineage>
</organism>
<proteinExistence type="predicted"/>
<evidence type="ECO:0000313" key="2">
    <source>
        <dbReference type="EMBL" id="KAG8460178.1"/>
    </source>
</evidence>
<protein>
    <submittedName>
        <fullName evidence="2">Uncharacterized protein</fullName>
    </submittedName>
</protein>
<evidence type="ECO:0000256" key="1">
    <source>
        <dbReference type="SAM" id="Phobius"/>
    </source>
</evidence>
<keyword evidence="1" id="KW-1133">Transmembrane helix</keyword>
<comment type="caution">
    <text evidence="2">The sequence shown here is derived from an EMBL/GenBank/DDBJ whole genome shotgun (WGS) entry which is preliminary data.</text>
</comment>
<evidence type="ECO:0000313" key="3">
    <source>
        <dbReference type="Proteomes" id="UP000751190"/>
    </source>
</evidence>
<sequence>MSNQLIVFPVTCFFFFVEALVHYHIGKTGSAFGLSWPPPDELAKIVVSIIICGALSSLATSAIEGMLATRARGAKAKAQ</sequence>
<gene>
    <name evidence="2" type="ORF">KFE25_004426</name>
</gene>
<name>A0A8J6CA69_DIALT</name>
<keyword evidence="1" id="KW-0812">Transmembrane</keyword>
<feature type="transmembrane region" description="Helical" evidence="1">
    <location>
        <begin position="45"/>
        <end position="67"/>
    </location>
</feature>
<keyword evidence="1" id="KW-0472">Membrane</keyword>
<keyword evidence="3" id="KW-1185">Reference proteome</keyword>
<dbReference type="OrthoDB" id="10295668at2759"/>
<dbReference type="Proteomes" id="UP000751190">
    <property type="component" value="Unassembled WGS sequence"/>
</dbReference>
<feature type="transmembrane region" description="Helical" evidence="1">
    <location>
        <begin position="5"/>
        <end position="25"/>
    </location>
</feature>
<dbReference type="EMBL" id="JAGTXO010000034">
    <property type="protein sequence ID" value="KAG8460178.1"/>
    <property type="molecule type" value="Genomic_DNA"/>
</dbReference>
<accession>A0A8J6CA69</accession>
<dbReference type="AlphaFoldDB" id="A0A8J6CA69"/>